<sequence>MNFAQEQLKDNPVHVLDWKLTTDSVEVTLNGTSVANYTFRATDALTESPRPYFHPLRTPCGSDVTIYRPHDHLWHKGLAWSLPHFGDDNFWGGPSYRKGHDYQWLPNNGRMDHIEILECGISGGRFTFSHRLMWLTQSGEEVVGETRTFGLVPSAEGESWTLVFETRMRNISGQDIAIGSPTTEGRENAGYGGLFWRGPRSFTGGAIIGPNGEAGEELRGTRAPWLAFVGQHDETDKVSTILMVDDARNAQHPPEWFTRSEPFACMGPAPFFSAEVVFAAETTMNNRYAMVIADGASDSARLARLAETATSELQGVVGTVQM</sequence>
<dbReference type="InterPro" id="IPR029475">
    <property type="entry name" value="DUF6807"/>
</dbReference>
<evidence type="ECO:0000313" key="1">
    <source>
        <dbReference type="EMBL" id="SEE87709.1"/>
    </source>
</evidence>
<organism evidence="1 2">
    <name type="scientific">Arthrobacter alpinus</name>
    <dbReference type="NCBI Taxonomy" id="656366"/>
    <lineage>
        <taxon>Bacteria</taxon>
        <taxon>Bacillati</taxon>
        <taxon>Actinomycetota</taxon>
        <taxon>Actinomycetes</taxon>
        <taxon>Micrococcales</taxon>
        <taxon>Micrococcaceae</taxon>
        <taxon>Arthrobacter</taxon>
    </lineage>
</organism>
<evidence type="ECO:0000313" key="2">
    <source>
        <dbReference type="Proteomes" id="UP000182725"/>
    </source>
</evidence>
<name>A0A1H5ME04_9MICC</name>
<protein>
    <submittedName>
        <fullName evidence="1">Methane oxygenase PmoA</fullName>
    </submittedName>
</protein>
<dbReference type="Proteomes" id="UP000182725">
    <property type="component" value="Unassembled WGS sequence"/>
</dbReference>
<dbReference type="RefSeq" id="WP_074712206.1">
    <property type="nucleotide sequence ID" value="NZ_FNTV01000001.1"/>
</dbReference>
<gene>
    <name evidence="1" type="ORF">SAMN04489740_2897</name>
</gene>
<accession>A0A1H5ME04</accession>
<dbReference type="Pfam" id="PF14100">
    <property type="entry name" value="DUF6807"/>
    <property type="match status" value="1"/>
</dbReference>
<dbReference type="EMBL" id="FNTV01000001">
    <property type="protein sequence ID" value="SEE87709.1"/>
    <property type="molecule type" value="Genomic_DNA"/>
</dbReference>
<reference evidence="1 2" key="1">
    <citation type="submission" date="2016-10" db="EMBL/GenBank/DDBJ databases">
        <authorList>
            <person name="de Groot N.N."/>
        </authorList>
    </citation>
    <scope>NUCLEOTIDE SEQUENCE [LARGE SCALE GENOMIC DNA]</scope>
    <source>
        <strain evidence="1 2">DSM 22274</strain>
    </source>
</reference>
<dbReference type="AlphaFoldDB" id="A0A1H5ME04"/>
<proteinExistence type="predicted"/>